<organism evidence="2 3">
    <name type="scientific">Arthrobotrys musiformis</name>
    <dbReference type="NCBI Taxonomy" id="47236"/>
    <lineage>
        <taxon>Eukaryota</taxon>
        <taxon>Fungi</taxon>
        <taxon>Dikarya</taxon>
        <taxon>Ascomycota</taxon>
        <taxon>Pezizomycotina</taxon>
        <taxon>Orbiliomycetes</taxon>
        <taxon>Orbiliales</taxon>
        <taxon>Orbiliaceae</taxon>
        <taxon>Arthrobotrys</taxon>
    </lineage>
</organism>
<dbReference type="AlphaFoldDB" id="A0AAV9VUW0"/>
<dbReference type="Pfam" id="PF13376">
    <property type="entry name" value="OmdA"/>
    <property type="match status" value="1"/>
</dbReference>
<feature type="compositionally biased region" description="Basic residues" evidence="1">
    <location>
        <begin position="261"/>
        <end position="270"/>
    </location>
</feature>
<name>A0AAV9VUW0_9PEZI</name>
<accession>A0AAV9VUW0</accession>
<evidence type="ECO:0000256" key="1">
    <source>
        <dbReference type="SAM" id="MobiDB-lite"/>
    </source>
</evidence>
<evidence type="ECO:0000313" key="2">
    <source>
        <dbReference type="EMBL" id="KAK6496443.1"/>
    </source>
</evidence>
<comment type="caution">
    <text evidence="2">The sequence shown here is derived from an EMBL/GenBank/DDBJ whole genome shotgun (WGS) entry which is preliminary data.</text>
</comment>
<feature type="region of interest" description="Disordered" evidence="1">
    <location>
        <begin position="194"/>
        <end position="270"/>
    </location>
</feature>
<keyword evidence="3" id="KW-1185">Reference proteome</keyword>
<dbReference type="Proteomes" id="UP001370758">
    <property type="component" value="Unassembled WGS sequence"/>
</dbReference>
<proteinExistence type="predicted"/>
<feature type="compositionally biased region" description="Basic and acidic residues" evidence="1">
    <location>
        <begin position="209"/>
        <end position="220"/>
    </location>
</feature>
<gene>
    <name evidence="2" type="ORF">TWF481_002461</name>
</gene>
<evidence type="ECO:0000313" key="3">
    <source>
        <dbReference type="Proteomes" id="UP001370758"/>
    </source>
</evidence>
<reference evidence="2 3" key="1">
    <citation type="submission" date="2023-08" db="EMBL/GenBank/DDBJ databases">
        <authorList>
            <person name="Palmer J.M."/>
        </authorList>
    </citation>
    <scope>NUCLEOTIDE SEQUENCE [LARGE SCALE GENOMIC DNA]</scope>
    <source>
        <strain evidence="2 3">TWF481</strain>
    </source>
</reference>
<sequence length="270" mass="29432">MPPASASPTLTLPNLASWTLWLTQNAIKPSAAGGVWLTLAKKGTTTPTSLSYSDALDEALCHGWIDGQRKSLDSLTFSQRFTPRAKKSVWSKRNVEIISRLEGDGRMKASGIDAVNAAKADGRWDAAYAGPATAVITDPEFLKALEGSEGAKRAFEGLNSQNRFAIYIRLLGVKTEEGRKRKVKEIVEMLEGGETYHPQKSAGKKKARTAKDEDGEEGKGKKAKRAASESGDETAPSVQKRKKKEKTEASKVVEVAPPRRQGLRQRKEKP</sequence>
<dbReference type="EMBL" id="JAVHJL010000011">
    <property type="protein sequence ID" value="KAK6496443.1"/>
    <property type="molecule type" value="Genomic_DNA"/>
</dbReference>
<protein>
    <submittedName>
        <fullName evidence="2">Uncharacterized protein</fullName>
    </submittedName>
</protein>